<evidence type="ECO:0000313" key="1">
    <source>
        <dbReference type="EMBL" id="KAG8046305.1"/>
    </source>
</evidence>
<organism evidence="1 2">
    <name type="scientific">Zizania palustris</name>
    <name type="common">Northern wild rice</name>
    <dbReference type="NCBI Taxonomy" id="103762"/>
    <lineage>
        <taxon>Eukaryota</taxon>
        <taxon>Viridiplantae</taxon>
        <taxon>Streptophyta</taxon>
        <taxon>Embryophyta</taxon>
        <taxon>Tracheophyta</taxon>
        <taxon>Spermatophyta</taxon>
        <taxon>Magnoliopsida</taxon>
        <taxon>Liliopsida</taxon>
        <taxon>Poales</taxon>
        <taxon>Poaceae</taxon>
        <taxon>BOP clade</taxon>
        <taxon>Oryzoideae</taxon>
        <taxon>Oryzeae</taxon>
        <taxon>Zizaniinae</taxon>
        <taxon>Zizania</taxon>
    </lineage>
</organism>
<accession>A0A8J5V1F6</accession>
<reference evidence="1" key="2">
    <citation type="submission" date="2021-02" db="EMBL/GenBank/DDBJ databases">
        <authorList>
            <person name="Kimball J.A."/>
            <person name="Haas M.W."/>
            <person name="Macchietto M."/>
            <person name="Kono T."/>
            <person name="Duquette J."/>
            <person name="Shao M."/>
        </authorList>
    </citation>
    <scope>NUCLEOTIDE SEQUENCE</scope>
    <source>
        <tissue evidence="1">Fresh leaf tissue</tissue>
    </source>
</reference>
<protein>
    <submittedName>
        <fullName evidence="1">Uncharacterized protein</fullName>
    </submittedName>
</protein>
<proteinExistence type="predicted"/>
<keyword evidence="2" id="KW-1185">Reference proteome</keyword>
<dbReference type="EMBL" id="JAAALK010000290">
    <property type="protein sequence ID" value="KAG8046305.1"/>
    <property type="molecule type" value="Genomic_DNA"/>
</dbReference>
<reference evidence="1" key="1">
    <citation type="journal article" date="2021" name="bioRxiv">
        <title>Whole Genome Assembly and Annotation of Northern Wild Rice, Zizania palustris L., Supports a Whole Genome Duplication in the Zizania Genus.</title>
        <authorList>
            <person name="Haas M."/>
            <person name="Kono T."/>
            <person name="Macchietto M."/>
            <person name="Millas R."/>
            <person name="McGilp L."/>
            <person name="Shao M."/>
            <person name="Duquette J."/>
            <person name="Hirsch C.N."/>
            <person name="Kimball J."/>
        </authorList>
    </citation>
    <scope>NUCLEOTIDE SEQUENCE</scope>
    <source>
        <tissue evidence="1">Fresh leaf tissue</tissue>
    </source>
</reference>
<comment type="caution">
    <text evidence="1">The sequence shown here is derived from an EMBL/GenBank/DDBJ whole genome shotgun (WGS) entry which is preliminary data.</text>
</comment>
<sequence length="108" mass="11913">MRKEEQELPTRDMDEVLGDTEQITTARFMSSGDSKFLVIDEKHDYCGVRPVPRSLLSSPPLTEIPARASHPAVAGGDEALETIVEKVWGQSSHPGLDLARERKGLLTN</sequence>
<dbReference type="Proteomes" id="UP000729402">
    <property type="component" value="Unassembled WGS sequence"/>
</dbReference>
<gene>
    <name evidence="1" type="ORF">GUJ93_ZPchr0008g13052</name>
</gene>
<evidence type="ECO:0000313" key="2">
    <source>
        <dbReference type="Proteomes" id="UP000729402"/>
    </source>
</evidence>
<dbReference type="AlphaFoldDB" id="A0A8J5V1F6"/>
<name>A0A8J5V1F6_ZIZPA</name>